<protein>
    <submittedName>
        <fullName evidence="2">Uncharacterized protein</fullName>
    </submittedName>
</protein>
<keyword evidence="1" id="KW-0472">Membrane</keyword>
<gene>
    <name evidence="2" type="ORF">BLA29_010852</name>
</gene>
<reference evidence="2 3" key="1">
    <citation type="submission" date="2017-03" db="EMBL/GenBank/DDBJ databases">
        <title>Genome Survey of Euroglyphus maynei.</title>
        <authorList>
            <person name="Arlian L.G."/>
            <person name="Morgan M.S."/>
            <person name="Rider S.D."/>
        </authorList>
    </citation>
    <scope>NUCLEOTIDE SEQUENCE [LARGE SCALE GENOMIC DNA]</scope>
    <source>
        <strain evidence="2">Arlian Lab</strain>
        <tissue evidence="2">Whole body</tissue>
    </source>
</reference>
<evidence type="ECO:0000256" key="1">
    <source>
        <dbReference type="SAM" id="Phobius"/>
    </source>
</evidence>
<accession>A0A1Y3BCD5</accession>
<dbReference type="EMBL" id="MUJZ01027437">
    <property type="protein sequence ID" value="OTF78542.1"/>
    <property type="molecule type" value="Genomic_DNA"/>
</dbReference>
<evidence type="ECO:0000313" key="2">
    <source>
        <dbReference type="EMBL" id="OTF78542.1"/>
    </source>
</evidence>
<proteinExistence type="predicted"/>
<evidence type="ECO:0000313" key="3">
    <source>
        <dbReference type="Proteomes" id="UP000194236"/>
    </source>
</evidence>
<organism evidence="2 3">
    <name type="scientific">Euroglyphus maynei</name>
    <name type="common">Mayne's house dust mite</name>
    <dbReference type="NCBI Taxonomy" id="6958"/>
    <lineage>
        <taxon>Eukaryota</taxon>
        <taxon>Metazoa</taxon>
        <taxon>Ecdysozoa</taxon>
        <taxon>Arthropoda</taxon>
        <taxon>Chelicerata</taxon>
        <taxon>Arachnida</taxon>
        <taxon>Acari</taxon>
        <taxon>Acariformes</taxon>
        <taxon>Sarcoptiformes</taxon>
        <taxon>Astigmata</taxon>
        <taxon>Psoroptidia</taxon>
        <taxon>Analgoidea</taxon>
        <taxon>Pyroglyphidae</taxon>
        <taxon>Pyroglyphinae</taxon>
        <taxon>Euroglyphus</taxon>
    </lineage>
</organism>
<keyword evidence="1" id="KW-1133">Transmembrane helix</keyword>
<keyword evidence="3" id="KW-1185">Reference proteome</keyword>
<name>A0A1Y3BCD5_EURMA</name>
<dbReference type="Proteomes" id="UP000194236">
    <property type="component" value="Unassembled WGS sequence"/>
</dbReference>
<feature type="transmembrane region" description="Helical" evidence="1">
    <location>
        <begin position="40"/>
        <end position="63"/>
    </location>
</feature>
<sequence>MIRMSMRASPSQSLPLLSTAKKQSYVPSLFQCKRRKWRTLYCLSMLAIFIVIILPLLLMYRLYWFRDFVYIIR</sequence>
<keyword evidence="1" id="KW-0812">Transmembrane</keyword>
<comment type="caution">
    <text evidence="2">The sequence shown here is derived from an EMBL/GenBank/DDBJ whole genome shotgun (WGS) entry which is preliminary data.</text>
</comment>
<dbReference type="AlphaFoldDB" id="A0A1Y3BCD5"/>